<dbReference type="GO" id="GO:2000601">
    <property type="term" value="P:positive regulation of Arp2/3 complex-mediated actin nucleation"/>
    <property type="evidence" value="ECO:0007669"/>
    <property type="project" value="TreeGrafter"/>
</dbReference>
<reference evidence="9" key="2">
    <citation type="submission" date="2004-02" db="EMBL/GenBank/DDBJ databases">
        <authorList>
            <consortium name="Genoscope"/>
            <consortium name="Whitehead Institute Centre for Genome Research"/>
        </authorList>
    </citation>
    <scope>NUCLEOTIDE SEQUENCE</scope>
</reference>
<evidence type="ECO:0000256" key="6">
    <source>
        <dbReference type="ARBA" id="ARBA00023212"/>
    </source>
</evidence>
<feature type="compositionally biased region" description="Basic and acidic residues" evidence="8">
    <location>
        <begin position="260"/>
        <end position="269"/>
    </location>
</feature>
<dbReference type="PANTHER" id="PTHR12902:SF38">
    <property type="entry name" value="WISKOTT-ALDRICH SYNDROME PROTEIN FAMILY MEMBER"/>
    <property type="match status" value="1"/>
</dbReference>
<feature type="compositionally biased region" description="Pro residues" evidence="8">
    <location>
        <begin position="410"/>
        <end position="422"/>
    </location>
</feature>
<feature type="compositionally biased region" description="Polar residues" evidence="8">
    <location>
        <begin position="431"/>
        <end position="441"/>
    </location>
</feature>
<dbReference type="AlphaFoldDB" id="Q4S560"/>
<name>Q4S560_TETNG</name>
<keyword evidence="4" id="KW-0597">Phosphoprotein</keyword>
<dbReference type="PANTHER" id="PTHR12902">
    <property type="entry name" value="WASP-1"/>
    <property type="match status" value="1"/>
</dbReference>
<dbReference type="GO" id="GO:0071933">
    <property type="term" value="F:Arp2/3 complex binding"/>
    <property type="evidence" value="ECO:0007669"/>
    <property type="project" value="TreeGrafter"/>
</dbReference>
<evidence type="ECO:0000256" key="3">
    <source>
        <dbReference type="ARBA" id="ARBA00022490"/>
    </source>
</evidence>
<feature type="compositionally biased region" description="Pro residues" evidence="8">
    <location>
        <begin position="361"/>
        <end position="370"/>
    </location>
</feature>
<dbReference type="GO" id="GO:0030036">
    <property type="term" value="P:actin cytoskeleton organization"/>
    <property type="evidence" value="ECO:0007669"/>
    <property type="project" value="UniProtKB-UniRule"/>
</dbReference>
<feature type="non-terminal residue" evidence="9">
    <location>
        <position position="1"/>
    </location>
</feature>
<dbReference type="GO" id="GO:0003779">
    <property type="term" value="F:actin binding"/>
    <property type="evidence" value="ECO:0007669"/>
    <property type="project" value="UniProtKB-UniRule"/>
</dbReference>
<dbReference type="GO" id="GO:0031209">
    <property type="term" value="C:SCAR complex"/>
    <property type="evidence" value="ECO:0007669"/>
    <property type="project" value="TreeGrafter"/>
</dbReference>
<sequence length="530" mass="58190">MTALVSSRNREATVSVRGLAMPLVKRNIDPRHLCRGELPEGIGSELECVMNNTLSAIIRQLSSLSKHAEDIFGELFNEANAFYLRANSLQDRIDRLAVKVTQLDSTVEEVSLQDINMRKAFKSSTTQDQQVVSKSSVPNPVREMYNLSDKPPPLSILSAYRDDHKEALKFYTDPSYFFDLWKEKMLQDTEDKRKEKRKQKEQRRCVDGTLQREVKKVRKARNRRQEWNMMALDKELRPDHRHTIHRDRGASSEGSMSPENRGHGPDQHHYPNSMNHAGHAHTYSGPPPSILAAHMAAGHGPRGGSEHDGRSRNMMAYQGGTLGRSHHQQVPLPPPPSEALNGGSMSLPPMDYSLDGYANTGPPPPPPAPLIPSAQTAFASPPGGPMSPGPMAGMGGYAPPPPALSGAHAAPPPPGPPPPPLPAGAAHLTSRKMSSTPAESTVVSDARSDLLAAIRMGEDPRTLLCLLRTVDVIHSFPAGIQLKKVQEQQEQQAKREPVGNDVATILSRRIAVEYSDSEDDSELEDNDWSD</sequence>
<gene>
    <name evidence="9" type="ORF">GSTENG00023878001</name>
</gene>
<evidence type="ECO:0000256" key="5">
    <source>
        <dbReference type="ARBA" id="ARBA00023203"/>
    </source>
</evidence>
<protein>
    <recommendedName>
        <fullName evidence="7">Wiskott-Aldrich syndrome protein family member</fullName>
        <shortName evidence="7">WASP family protein member</shortName>
    </recommendedName>
</protein>
<keyword evidence="3 7" id="KW-0963">Cytoplasm</keyword>
<dbReference type="GO" id="GO:0034237">
    <property type="term" value="F:protein kinase A regulatory subunit binding"/>
    <property type="evidence" value="ECO:0007669"/>
    <property type="project" value="TreeGrafter"/>
</dbReference>
<evidence type="ECO:0000256" key="7">
    <source>
        <dbReference type="RuleBase" id="RU367034"/>
    </source>
</evidence>
<dbReference type="KEGG" id="tng:GSTEN00023878G001"/>
<dbReference type="EMBL" id="CAAE01014737">
    <property type="protein sequence ID" value="CAG04222.1"/>
    <property type="molecule type" value="Genomic_DNA"/>
</dbReference>
<evidence type="ECO:0000256" key="4">
    <source>
        <dbReference type="ARBA" id="ARBA00022553"/>
    </source>
</evidence>
<dbReference type="GO" id="GO:0005856">
    <property type="term" value="C:cytoskeleton"/>
    <property type="evidence" value="ECO:0007669"/>
    <property type="project" value="UniProtKB-SubCell"/>
</dbReference>
<comment type="function">
    <text evidence="7">Downstream effector molecule involved in the transmission of signals from tyrosine kinase receptors and small GTPases to the actin cytoskeleton. Promotes formation of actin filaments. Part of the WAVE complex that regulates lamellipodia formation. The WAVE complex regulates actin filament reorganization via its interaction with the Arp2/3 complex.</text>
</comment>
<evidence type="ECO:0000256" key="2">
    <source>
        <dbReference type="ARBA" id="ARBA00006993"/>
    </source>
</evidence>
<comment type="subcellular location">
    <subcellularLocation>
        <location evidence="1 7">Cytoplasm</location>
        <location evidence="1 7">Cytoskeleton</location>
    </subcellularLocation>
</comment>
<keyword evidence="5 7" id="KW-0009">Actin-binding</keyword>
<comment type="subunit">
    <text evidence="7">Binds actin and the Arp2/3 complex.</text>
</comment>
<dbReference type="InterPro" id="IPR028288">
    <property type="entry name" value="SCAR/WAVE_fam"/>
</dbReference>
<organism evidence="9">
    <name type="scientific">Tetraodon nigroviridis</name>
    <name type="common">Spotted green pufferfish</name>
    <name type="synonym">Chelonodon nigroviridis</name>
    <dbReference type="NCBI Taxonomy" id="99883"/>
    <lineage>
        <taxon>Eukaryota</taxon>
        <taxon>Metazoa</taxon>
        <taxon>Chordata</taxon>
        <taxon>Craniata</taxon>
        <taxon>Vertebrata</taxon>
        <taxon>Euteleostomi</taxon>
        <taxon>Actinopterygii</taxon>
        <taxon>Neopterygii</taxon>
        <taxon>Teleostei</taxon>
        <taxon>Neoteleostei</taxon>
        <taxon>Acanthomorphata</taxon>
        <taxon>Eupercaria</taxon>
        <taxon>Tetraodontiformes</taxon>
        <taxon>Tetradontoidea</taxon>
        <taxon>Tetraodontidae</taxon>
        <taxon>Tetraodon</taxon>
    </lineage>
</organism>
<comment type="caution">
    <text evidence="9">The sequence shown here is derived from an EMBL/GenBank/DDBJ whole genome shotgun (WGS) entry which is preliminary data.</text>
</comment>
<dbReference type="CDD" id="cd22073">
    <property type="entry name" value="WH2_WAVE-3"/>
    <property type="match status" value="1"/>
</dbReference>
<keyword evidence="6 7" id="KW-0206">Cytoskeleton</keyword>
<evidence type="ECO:0000256" key="1">
    <source>
        <dbReference type="ARBA" id="ARBA00004245"/>
    </source>
</evidence>
<evidence type="ECO:0000256" key="8">
    <source>
        <dbReference type="SAM" id="MobiDB-lite"/>
    </source>
</evidence>
<dbReference type="FunFam" id="1.20.5.340:FF:000012">
    <property type="entry name" value="Wiskott-Aldrich syndrome protein family member 1"/>
    <property type="match status" value="1"/>
</dbReference>
<accession>Q4S560</accession>
<dbReference type="Gene3D" id="6.10.280.150">
    <property type="match status" value="2"/>
</dbReference>
<dbReference type="Gene3D" id="1.20.5.340">
    <property type="match status" value="1"/>
</dbReference>
<evidence type="ECO:0000313" key="9">
    <source>
        <dbReference type="EMBL" id="CAG04222.1"/>
    </source>
</evidence>
<reference evidence="9" key="1">
    <citation type="journal article" date="2004" name="Nature">
        <title>Genome duplication in the teleost fish Tetraodon nigroviridis reveals the early vertebrate proto-karyotype.</title>
        <authorList>
            <person name="Jaillon O."/>
            <person name="Aury J.-M."/>
            <person name="Brunet F."/>
            <person name="Petit J.-L."/>
            <person name="Stange-Thomann N."/>
            <person name="Mauceli E."/>
            <person name="Bouneau L."/>
            <person name="Fischer C."/>
            <person name="Ozouf-Costaz C."/>
            <person name="Bernot A."/>
            <person name="Nicaud S."/>
            <person name="Jaffe D."/>
            <person name="Fisher S."/>
            <person name="Lutfalla G."/>
            <person name="Dossat C."/>
            <person name="Segurens B."/>
            <person name="Dasilva C."/>
            <person name="Salanoubat M."/>
            <person name="Levy M."/>
            <person name="Boudet N."/>
            <person name="Castellano S."/>
            <person name="Anthouard V."/>
            <person name="Jubin C."/>
            <person name="Castelli V."/>
            <person name="Katinka M."/>
            <person name="Vacherie B."/>
            <person name="Biemont C."/>
            <person name="Skalli Z."/>
            <person name="Cattolico L."/>
            <person name="Poulain J."/>
            <person name="De Berardinis V."/>
            <person name="Cruaud C."/>
            <person name="Duprat S."/>
            <person name="Brottier P."/>
            <person name="Coutanceau J.-P."/>
            <person name="Gouzy J."/>
            <person name="Parra G."/>
            <person name="Lardier G."/>
            <person name="Chapple C."/>
            <person name="McKernan K.J."/>
            <person name="McEwan P."/>
            <person name="Bosak S."/>
            <person name="Kellis M."/>
            <person name="Volff J.-N."/>
            <person name="Guigo R."/>
            <person name="Zody M.C."/>
            <person name="Mesirov J."/>
            <person name="Lindblad-Toh K."/>
            <person name="Birren B."/>
            <person name="Nusbaum C."/>
            <person name="Kahn D."/>
            <person name="Robinson-Rechavi M."/>
            <person name="Laudet V."/>
            <person name="Schachter V."/>
            <person name="Quetier F."/>
            <person name="Saurin W."/>
            <person name="Scarpelli C."/>
            <person name="Wincker P."/>
            <person name="Lander E.S."/>
            <person name="Weissenbach J."/>
            <person name="Roest Crollius H."/>
        </authorList>
    </citation>
    <scope>NUCLEOTIDE SEQUENCE [LARGE SCALE GENOMIC DNA]</scope>
</reference>
<feature type="region of interest" description="Disordered" evidence="8">
    <location>
        <begin position="215"/>
        <end position="441"/>
    </location>
</feature>
<comment type="similarity">
    <text evidence="2 7">Belongs to the SCAR/WAVE family.</text>
</comment>
<dbReference type="OrthoDB" id="1060785at2759"/>
<proteinExistence type="inferred from homology"/>